<comment type="caution">
    <text evidence="2">The sequence shown here is derived from an EMBL/GenBank/DDBJ whole genome shotgun (WGS) entry which is preliminary data.</text>
</comment>
<dbReference type="Gene3D" id="3.30.450.30">
    <property type="entry name" value="Dynein light chain 2a, cytoplasmic"/>
    <property type="match status" value="1"/>
</dbReference>
<organism evidence="2 3">
    <name type="scientific">Actinomadura montaniterrae</name>
    <dbReference type="NCBI Taxonomy" id="1803903"/>
    <lineage>
        <taxon>Bacteria</taxon>
        <taxon>Bacillati</taxon>
        <taxon>Actinomycetota</taxon>
        <taxon>Actinomycetes</taxon>
        <taxon>Streptosporangiales</taxon>
        <taxon>Thermomonosporaceae</taxon>
        <taxon>Actinomadura</taxon>
    </lineage>
</organism>
<dbReference type="SUPFAM" id="SSF103196">
    <property type="entry name" value="Roadblock/LC7 domain"/>
    <property type="match status" value="1"/>
</dbReference>
<dbReference type="Proteomes" id="UP000483004">
    <property type="component" value="Unassembled WGS sequence"/>
</dbReference>
<evidence type="ECO:0000313" key="2">
    <source>
        <dbReference type="EMBL" id="KAB2385912.1"/>
    </source>
</evidence>
<dbReference type="PANTHER" id="PTHR36222:SF1">
    <property type="entry name" value="SERINE PROTEASE INHIBITOR RV3364C"/>
    <property type="match status" value="1"/>
</dbReference>
<dbReference type="EMBL" id="WBMR01000017">
    <property type="protein sequence ID" value="KAB2385912.1"/>
    <property type="molecule type" value="Genomic_DNA"/>
</dbReference>
<dbReference type="PANTHER" id="PTHR36222">
    <property type="entry name" value="SERINE PROTEASE INHIBITOR RV3364C"/>
    <property type="match status" value="1"/>
</dbReference>
<proteinExistence type="predicted"/>
<keyword evidence="3" id="KW-1185">Reference proteome</keyword>
<dbReference type="OrthoDB" id="3481319at2"/>
<dbReference type="SMART" id="SM00960">
    <property type="entry name" value="Robl_LC7"/>
    <property type="match status" value="1"/>
</dbReference>
<dbReference type="RefSeq" id="WP_151539523.1">
    <property type="nucleotide sequence ID" value="NZ_WBMR01000017.1"/>
</dbReference>
<reference evidence="2 3" key="1">
    <citation type="submission" date="2019-09" db="EMBL/GenBank/DDBJ databases">
        <title>Actinomadura physcomitrii sp. nov., a novel actinomycete isolated from moss [Physcomitrium sphaericum (Ludw) Fuernr].</title>
        <authorList>
            <person name="Liu C."/>
            <person name="Zhuang X."/>
        </authorList>
    </citation>
    <scope>NUCLEOTIDE SEQUENCE [LARGE SCALE GENOMIC DNA]</scope>
    <source>
        <strain evidence="2 3">CYP1-1B</strain>
    </source>
</reference>
<evidence type="ECO:0000259" key="1">
    <source>
        <dbReference type="SMART" id="SM00960"/>
    </source>
</evidence>
<dbReference type="Pfam" id="PF03259">
    <property type="entry name" value="Robl_LC7"/>
    <property type="match status" value="1"/>
</dbReference>
<sequence>MTEPAIAMNEVQGLLDGMVGRAGTVVGAVLVSGDGLMAAASSGLDREGAEHLAALASGMRGLAHGASQRFAGGGLLQGVIEMDSALVFMVPAGEHACLAAFGPPDVDAGGVVYEMTDLAERLADHPLVAPRPSGFGSR</sequence>
<dbReference type="InterPro" id="IPR004942">
    <property type="entry name" value="Roadblock/LAMTOR2_dom"/>
</dbReference>
<accession>A0A6L3VZK6</accession>
<name>A0A6L3VZK6_9ACTN</name>
<feature type="domain" description="Roadblock/LAMTOR2" evidence="1">
    <location>
        <begin position="12"/>
        <end position="102"/>
    </location>
</feature>
<gene>
    <name evidence="2" type="ORF">F9B16_08910</name>
</gene>
<evidence type="ECO:0000313" key="3">
    <source>
        <dbReference type="Proteomes" id="UP000483004"/>
    </source>
</evidence>
<dbReference type="AlphaFoldDB" id="A0A6L3VZK6"/>
<protein>
    <submittedName>
        <fullName evidence="2">Roadblock/LC7 domain-containing protein</fullName>
    </submittedName>
</protein>
<dbReference type="InterPro" id="IPR053141">
    <property type="entry name" value="Mycobact_SerProt_Inhib_Rv3364c"/>
</dbReference>